<keyword evidence="1" id="KW-0812">Transmembrane</keyword>
<dbReference type="EMBL" id="MFKI01000029">
    <property type="protein sequence ID" value="OGG38052.1"/>
    <property type="molecule type" value="Genomic_DNA"/>
</dbReference>
<reference evidence="3 4" key="1">
    <citation type="journal article" date="2016" name="Nat. Commun.">
        <title>Thousands of microbial genomes shed light on interconnected biogeochemical processes in an aquifer system.</title>
        <authorList>
            <person name="Anantharaman K."/>
            <person name="Brown C.T."/>
            <person name="Hug L.A."/>
            <person name="Sharon I."/>
            <person name="Castelle C.J."/>
            <person name="Probst A.J."/>
            <person name="Thomas B.C."/>
            <person name="Singh A."/>
            <person name="Wilkins M.J."/>
            <person name="Karaoz U."/>
            <person name="Brodie E.L."/>
            <person name="Williams K.H."/>
            <person name="Hubbard S.S."/>
            <person name="Banfield J.F."/>
        </authorList>
    </citation>
    <scope>NUCLEOTIDE SEQUENCE [LARGE SCALE GENOMIC DNA]</scope>
</reference>
<evidence type="ECO:0000313" key="3">
    <source>
        <dbReference type="EMBL" id="OGG38052.1"/>
    </source>
</evidence>
<evidence type="ECO:0000313" key="4">
    <source>
        <dbReference type="Proteomes" id="UP000179324"/>
    </source>
</evidence>
<keyword evidence="1" id="KW-1133">Transmembrane helix</keyword>
<feature type="chain" id="PRO_5009224861" description="Alpha-galactosidase NEW3 domain-containing protein" evidence="2">
    <location>
        <begin position="25"/>
        <end position="290"/>
    </location>
</feature>
<keyword evidence="1" id="KW-0472">Membrane</keyword>
<evidence type="ECO:0000256" key="2">
    <source>
        <dbReference type="SAM" id="SignalP"/>
    </source>
</evidence>
<dbReference type="AlphaFoldDB" id="A0A1F6BMQ8"/>
<name>A0A1F6BMQ8_9BACT</name>
<keyword evidence="2" id="KW-0732">Signal</keyword>
<protein>
    <recommendedName>
        <fullName evidence="5">Alpha-galactosidase NEW3 domain-containing protein</fullName>
    </recommendedName>
</protein>
<feature type="signal peptide" evidence="2">
    <location>
        <begin position="1"/>
        <end position="24"/>
    </location>
</feature>
<dbReference type="Proteomes" id="UP000179324">
    <property type="component" value="Unassembled WGS sequence"/>
</dbReference>
<accession>A0A1F6BMQ8</accession>
<organism evidence="3 4">
    <name type="scientific">Candidatus Jorgensenbacteria bacterium GWC1_48_12</name>
    <dbReference type="NCBI Taxonomy" id="1798469"/>
    <lineage>
        <taxon>Bacteria</taxon>
        <taxon>Candidatus Joergenseniibacteriota</taxon>
    </lineage>
</organism>
<evidence type="ECO:0008006" key="5">
    <source>
        <dbReference type="Google" id="ProtNLM"/>
    </source>
</evidence>
<sequence length="290" mass="31782">MKYGRQAVLFLFVLSLLSPQFVGAFGVSPPAISADKLLKGSQYEATIFLVRAEADYDLPIQATLRLPDEVKSWVTLDVGFNFVIPAGVSQFPVKFLINVPQDAELNIYSGSVVFNTLPPTERGSGGQQVVITVAAGVNLNITVGEGVIKDFRIERVDILDVKEGDPMAILVIMENTGNVPVAAERATIDVLDKFGNVRLGFGQTEDLPEVPPFKTKEFVVEFPLDLKLGLGEYWAEAKVYKSGAVAGEVKTVFNVLEKKFNFLILLIIVAVAIGIGLATRHLFRRRYHGR</sequence>
<evidence type="ECO:0000256" key="1">
    <source>
        <dbReference type="SAM" id="Phobius"/>
    </source>
</evidence>
<feature type="transmembrane region" description="Helical" evidence="1">
    <location>
        <begin position="260"/>
        <end position="283"/>
    </location>
</feature>
<gene>
    <name evidence="3" type="ORF">A2127_00030</name>
</gene>
<proteinExistence type="predicted"/>
<comment type="caution">
    <text evidence="3">The sequence shown here is derived from an EMBL/GenBank/DDBJ whole genome shotgun (WGS) entry which is preliminary data.</text>
</comment>